<dbReference type="EMBL" id="RJUK01000001">
    <property type="protein sequence ID" value="ROQ21791.1"/>
    <property type="molecule type" value="Genomic_DNA"/>
</dbReference>
<protein>
    <recommendedName>
        <fullName evidence="6">Cytochrome c domain-containing protein</fullName>
    </recommendedName>
</protein>
<accession>A0A3N1P2P7</accession>
<evidence type="ECO:0000256" key="5">
    <source>
        <dbReference type="SAM" id="Phobius"/>
    </source>
</evidence>
<dbReference type="OrthoDB" id="417271at2"/>
<evidence type="ECO:0000259" key="6">
    <source>
        <dbReference type="PROSITE" id="PS51007"/>
    </source>
</evidence>
<keyword evidence="1 4" id="KW-0349">Heme</keyword>
<dbReference type="AlphaFoldDB" id="A0A3N1P2P7"/>
<dbReference type="InterPro" id="IPR047758">
    <property type="entry name" value="CytoC_perox"/>
</dbReference>
<dbReference type="PANTHER" id="PTHR30600:SF9">
    <property type="entry name" value="BLR7738 PROTEIN"/>
    <property type="match status" value="1"/>
</dbReference>
<dbReference type="PROSITE" id="PS51007">
    <property type="entry name" value="CYTC"/>
    <property type="match status" value="1"/>
</dbReference>
<dbReference type="GO" id="GO:0046872">
    <property type="term" value="F:metal ion binding"/>
    <property type="evidence" value="ECO:0007669"/>
    <property type="project" value="UniProtKB-KW"/>
</dbReference>
<gene>
    <name evidence="7" type="ORF">EDC38_2419</name>
</gene>
<feature type="transmembrane region" description="Helical" evidence="5">
    <location>
        <begin position="21"/>
        <end position="40"/>
    </location>
</feature>
<dbReference type="Proteomes" id="UP000273643">
    <property type="component" value="Unassembled WGS sequence"/>
</dbReference>
<dbReference type="GO" id="GO:0020037">
    <property type="term" value="F:heme binding"/>
    <property type="evidence" value="ECO:0007669"/>
    <property type="project" value="InterPro"/>
</dbReference>
<dbReference type="InterPro" id="IPR009056">
    <property type="entry name" value="Cyt_c-like_dom"/>
</dbReference>
<dbReference type="PANTHER" id="PTHR30600">
    <property type="entry name" value="CYTOCHROME C PEROXIDASE-RELATED"/>
    <property type="match status" value="1"/>
</dbReference>
<dbReference type="NCBIfam" id="NF040606">
    <property type="entry name" value="CytoC_perox"/>
    <property type="match status" value="1"/>
</dbReference>
<dbReference type="InterPro" id="IPR036909">
    <property type="entry name" value="Cyt_c-like_dom_sf"/>
</dbReference>
<keyword evidence="5" id="KW-0812">Transmembrane</keyword>
<organism evidence="7 8">
    <name type="scientific">Marinimicrobium koreense</name>
    <dbReference type="NCBI Taxonomy" id="306545"/>
    <lineage>
        <taxon>Bacteria</taxon>
        <taxon>Pseudomonadati</taxon>
        <taxon>Pseudomonadota</taxon>
        <taxon>Gammaproteobacteria</taxon>
        <taxon>Cellvibrionales</taxon>
        <taxon>Cellvibrionaceae</taxon>
        <taxon>Marinimicrobium</taxon>
    </lineage>
</organism>
<dbReference type="GO" id="GO:0004130">
    <property type="term" value="F:cytochrome-c peroxidase activity"/>
    <property type="evidence" value="ECO:0007669"/>
    <property type="project" value="TreeGrafter"/>
</dbReference>
<keyword evidence="5" id="KW-0472">Membrane</keyword>
<evidence type="ECO:0000313" key="8">
    <source>
        <dbReference type="Proteomes" id="UP000273643"/>
    </source>
</evidence>
<dbReference type="InterPro" id="IPR051395">
    <property type="entry name" value="Cytochrome_c_Peroxidase/MauG"/>
</dbReference>
<evidence type="ECO:0000256" key="2">
    <source>
        <dbReference type="ARBA" id="ARBA00022723"/>
    </source>
</evidence>
<keyword evidence="5" id="KW-1133">Transmembrane helix</keyword>
<name>A0A3N1P2P7_9GAMM</name>
<evidence type="ECO:0000256" key="4">
    <source>
        <dbReference type="PROSITE-ProRule" id="PRU00433"/>
    </source>
</evidence>
<evidence type="ECO:0000313" key="7">
    <source>
        <dbReference type="EMBL" id="ROQ21791.1"/>
    </source>
</evidence>
<comment type="caution">
    <text evidence="7">The sequence shown here is derived from an EMBL/GenBank/DDBJ whole genome shotgun (WGS) entry which is preliminary data.</text>
</comment>
<keyword evidence="8" id="KW-1185">Reference proteome</keyword>
<dbReference type="Pfam" id="PF21419">
    <property type="entry name" value="RoxA-like_Cyt-c"/>
    <property type="match status" value="1"/>
</dbReference>
<proteinExistence type="predicted"/>
<keyword evidence="3 4" id="KW-0408">Iron</keyword>
<reference evidence="7 8" key="1">
    <citation type="submission" date="2018-11" db="EMBL/GenBank/DDBJ databases">
        <title>Genomic Encyclopedia of Type Strains, Phase IV (KMG-IV): sequencing the most valuable type-strain genomes for metagenomic binning, comparative biology and taxonomic classification.</title>
        <authorList>
            <person name="Goeker M."/>
        </authorList>
    </citation>
    <scope>NUCLEOTIDE SEQUENCE [LARGE SCALE GENOMIC DNA]</scope>
    <source>
        <strain evidence="7 8">DSM 16974</strain>
    </source>
</reference>
<dbReference type="GO" id="GO:0009055">
    <property type="term" value="F:electron transfer activity"/>
    <property type="evidence" value="ECO:0007669"/>
    <property type="project" value="InterPro"/>
</dbReference>
<feature type="domain" description="Cytochrome c" evidence="6">
    <location>
        <begin position="143"/>
        <end position="304"/>
    </location>
</feature>
<dbReference type="SUPFAM" id="SSF46626">
    <property type="entry name" value="Cytochrome c"/>
    <property type="match status" value="1"/>
</dbReference>
<keyword evidence="2 4" id="KW-0479">Metal-binding</keyword>
<sequence>MPLPALLRLAFVVLLALRYRLKLILGIVVAVVIGLSLTFISGKIYQHLDRDPDRGAIALEDGAFGESYSTPIYLDQGWSPADTLWYYNTTQGSALLPYDLFVALEQPASEELFRSDHNMDRYRYLPQKPTFFNPDGLPVGFAKDSYQGKDYLGFTCAACHTGQVNYQGQAIRIDGGPALADMDGFLHGLEKALSAARDIPAKRERFIDRVLQRDNDYRSPEAVEADLAQWTEQIRMYNTINHSHIRYGYGRLDAFGRIYNRVLRHVVNREQMRDLLLAAEGPTGELLLTEAEVDRVLAGIEPTLIDDTAFTRIVSRLQSSDEGLPGLSQRNLLRLRNQLLNEPNAPVSYPFLWDITHSDYLQWNGLANNADLGPLGRNVGEVIGVFAKLDWEVKEPGFSLSGHLTGQSNKRERIAFTSSIDLVNLQRLEAHLGRLTSPQWPEDILGEINREQAALGKRLYAQHCQSCHQIIDRSAWDRLVVAEMTDIEILKTDPKAAENSVNYQGKSGNFENTYQNTTVGPLVLEATAPAVQILTSVTKGAVSTPDADKGPLRRTLDWFYVLGLSWFDNDVKYSVKAGDYRPDTTARPYHSLLAYKGRSLNGIWATAPYLHNGSVPTLYDLLLPAREEGDPEEGAYRPEAFQVGSREFDPVKVGFRTEGYEGFTQTTHRLGDRNTGHEYGTDTLTEAERWALVEYLKTL</sequence>
<dbReference type="RefSeq" id="WP_123638723.1">
    <property type="nucleotide sequence ID" value="NZ_RJUK01000001.1"/>
</dbReference>
<evidence type="ECO:0000256" key="3">
    <source>
        <dbReference type="ARBA" id="ARBA00023004"/>
    </source>
</evidence>
<evidence type="ECO:0000256" key="1">
    <source>
        <dbReference type="ARBA" id="ARBA00022617"/>
    </source>
</evidence>
<dbReference type="Gene3D" id="1.10.760.10">
    <property type="entry name" value="Cytochrome c-like domain"/>
    <property type="match status" value="1"/>
</dbReference>